<sequence>MTVGGGPTAILTVEDVSQVGHVRRAAQHLAQRIGLSDTDAGRVALSATELASNMIKHAGGGELYLQRVPGNEVGVELLAVDKGPGLDLGTCVADGFSTQGTQGIGLGAVVRQASVFDAYSDVRGSVILSRIYDGRAPVQDMALGVCQYALHGSSACGDAWQVALADGNVSAVVIDGLGHGPEAEYAAKAGVDAFLRSPFGDPPALLQALHAAMTGTRGGAAAVARYTGHDATLHFAGVGNIAARLLGAGVSRGLVSMPGILGVNHRKAQCFSYTQVAGNLLILHSDGLQSRWNITDYPGLGHKHPAVIAALLHRDFRRRTDDVTILVLPLGNAHVQSN</sequence>
<dbReference type="Pfam" id="PF13581">
    <property type="entry name" value="HATPase_c_2"/>
    <property type="match status" value="1"/>
</dbReference>
<dbReference type="Gene3D" id="3.60.40.10">
    <property type="entry name" value="PPM-type phosphatase domain"/>
    <property type="match status" value="1"/>
</dbReference>
<dbReference type="InterPro" id="IPR039248">
    <property type="entry name" value="Ptase_RsbX"/>
</dbReference>
<keyword evidence="3" id="KW-1185">Reference proteome</keyword>
<accession>A0ABW8JP04</accession>
<dbReference type="RefSeq" id="WP_404548273.1">
    <property type="nucleotide sequence ID" value="NZ_JADIKJ010000015.1"/>
</dbReference>
<comment type="caution">
    <text evidence="2">The sequence shown here is derived from an EMBL/GenBank/DDBJ whole genome shotgun (WGS) entry which is preliminary data.</text>
</comment>
<name>A0ABW8JP04_9GAMM</name>
<dbReference type="Proteomes" id="UP001620461">
    <property type="component" value="Unassembled WGS sequence"/>
</dbReference>
<dbReference type="SUPFAM" id="SSF81606">
    <property type="entry name" value="PP2C-like"/>
    <property type="match status" value="1"/>
</dbReference>
<dbReference type="InterPro" id="IPR001932">
    <property type="entry name" value="PPM-type_phosphatase-like_dom"/>
</dbReference>
<dbReference type="EMBL" id="JADIKJ010000015">
    <property type="protein sequence ID" value="MFK2901490.1"/>
    <property type="molecule type" value="Genomic_DNA"/>
</dbReference>
<gene>
    <name evidence="2" type="ORF">ISP15_14200</name>
</gene>
<reference evidence="2 3" key="1">
    <citation type="submission" date="2020-10" db="EMBL/GenBank/DDBJ databases">
        <title>Phylogeny of dyella-like bacteria.</title>
        <authorList>
            <person name="Fu J."/>
        </authorList>
    </citation>
    <scope>NUCLEOTIDE SEQUENCE [LARGE SCALE GENOMIC DNA]</scope>
    <source>
        <strain evidence="2 3">JP1</strain>
    </source>
</reference>
<dbReference type="Pfam" id="PF07228">
    <property type="entry name" value="SpoIIE"/>
    <property type="match status" value="1"/>
</dbReference>
<evidence type="ECO:0000313" key="2">
    <source>
        <dbReference type="EMBL" id="MFK2901490.1"/>
    </source>
</evidence>
<evidence type="ECO:0000313" key="3">
    <source>
        <dbReference type="Proteomes" id="UP001620461"/>
    </source>
</evidence>
<dbReference type="InterPro" id="IPR036457">
    <property type="entry name" value="PPM-type-like_dom_sf"/>
</dbReference>
<dbReference type="PANTHER" id="PTHR35801:SF1">
    <property type="entry name" value="PHOSPHOSERINE PHOSPHATASE RSBX"/>
    <property type="match status" value="1"/>
</dbReference>
<feature type="domain" description="PPM-type phosphatase" evidence="1">
    <location>
        <begin position="140"/>
        <end position="330"/>
    </location>
</feature>
<protein>
    <submittedName>
        <fullName evidence="2">SpoIIE family protein phosphatase</fullName>
    </submittedName>
</protein>
<dbReference type="SMART" id="SM00331">
    <property type="entry name" value="PP2C_SIG"/>
    <property type="match status" value="1"/>
</dbReference>
<evidence type="ECO:0000259" key="1">
    <source>
        <dbReference type="SMART" id="SM00331"/>
    </source>
</evidence>
<organism evidence="2 3">
    <name type="scientific">Dyella jejuensis</name>
    <dbReference type="NCBI Taxonomy" id="1432009"/>
    <lineage>
        <taxon>Bacteria</taxon>
        <taxon>Pseudomonadati</taxon>
        <taxon>Pseudomonadota</taxon>
        <taxon>Gammaproteobacteria</taxon>
        <taxon>Lysobacterales</taxon>
        <taxon>Rhodanobacteraceae</taxon>
        <taxon>Dyella</taxon>
    </lineage>
</organism>
<dbReference type="InterPro" id="IPR003594">
    <property type="entry name" value="HATPase_dom"/>
</dbReference>
<dbReference type="PANTHER" id="PTHR35801">
    <property type="entry name" value="PHOSPHOSERINE PHOSPHATASE RSBX"/>
    <property type="match status" value="1"/>
</dbReference>
<dbReference type="Gene3D" id="3.30.565.10">
    <property type="entry name" value="Histidine kinase-like ATPase, C-terminal domain"/>
    <property type="match status" value="1"/>
</dbReference>
<dbReference type="InterPro" id="IPR036890">
    <property type="entry name" value="HATPase_C_sf"/>
</dbReference>
<proteinExistence type="predicted"/>